<keyword evidence="1" id="KW-1133">Transmembrane helix</keyword>
<feature type="chain" id="PRO_5012482076" evidence="2">
    <location>
        <begin position="23"/>
        <end position="197"/>
    </location>
</feature>
<feature type="transmembrane region" description="Helical" evidence="1">
    <location>
        <begin position="31"/>
        <end position="56"/>
    </location>
</feature>
<accession>A0A1T4UYZ6</accession>
<feature type="transmembrane region" description="Helical" evidence="1">
    <location>
        <begin position="68"/>
        <end position="87"/>
    </location>
</feature>
<feature type="transmembrane region" description="Helical" evidence="1">
    <location>
        <begin position="93"/>
        <end position="112"/>
    </location>
</feature>
<feature type="transmembrane region" description="Helical" evidence="1">
    <location>
        <begin position="119"/>
        <end position="137"/>
    </location>
</feature>
<feature type="signal peptide" evidence="2">
    <location>
        <begin position="1"/>
        <end position="22"/>
    </location>
</feature>
<dbReference type="InterPro" id="IPR007038">
    <property type="entry name" value="HupE_UreJ"/>
</dbReference>
<proteinExistence type="predicted"/>
<keyword evidence="1" id="KW-0812">Transmembrane</keyword>
<keyword evidence="4" id="KW-1185">Reference proteome</keyword>
<evidence type="ECO:0000313" key="4">
    <source>
        <dbReference type="Proteomes" id="UP000190162"/>
    </source>
</evidence>
<dbReference type="RefSeq" id="WP_078753113.1">
    <property type="nucleotide sequence ID" value="NZ_FUXU01000037.1"/>
</dbReference>
<dbReference type="Pfam" id="PF04955">
    <property type="entry name" value="HupE_UreJ"/>
    <property type="match status" value="1"/>
</dbReference>
<keyword evidence="1" id="KW-0472">Membrane</keyword>
<organism evidence="3 4">
    <name type="scientific">Enterovibrio nigricans DSM 22720</name>
    <dbReference type="NCBI Taxonomy" id="1121868"/>
    <lineage>
        <taxon>Bacteria</taxon>
        <taxon>Pseudomonadati</taxon>
        <taxon>Pseudomonadota</taxon>
        <taxon>Gammaproteobacteria</taxon>
        <taxon>Vibrionales</taxon>
        <taxon>Vibrionaceae</taxon>
        <taxon>Enterovibrio</taxon>
    </lineage>
</organism>
<dbReference type="Proteomes" id="UP000190162">
    <property type="component" value="Unassembled WGS sequence"/>
</dbReference>
<sequence>MKRNGFQAATLLMALLPLTASAHTGHEVNGFVAGLLHPLTGADHLIALVAVGLWAVMVSRQGFQRASSLIPVAFLAVMALGAFIALAGLKMPLMETGIAMSVIFLGLLLVAGKHHYSRLSFLLAGVFALVHGIAHGVEMPYAASFGGYFAGFLMASGALIFSGSLAAKMCHYFKVERLIMPLTGGAIALTGMYSLAI</sequence>
<evidence type="ECO:0000256" key="2">
    <source>
        <dbReference type="SAM" id="SignalP"/>
    </source>
</evidence>
<evidence type="ECO:0000313" key="3">
    <source>
        <dbReference type="EMBL" id="SKA57866.1"/>
    </source>
</evidence>
<dbReference type="AlphaFoldDB" id="A0A1T4UYZ6"/>
<dbReference type="EMBL" id="FUXU01000037">
    <property type="protein sequence ID" value="SKA57866.1"/>
    <property type="molecule type" value="Genomic_DNA"/>
</dbReference>
<keyword evidence="2" id="KW-0732">Signal</keyword>
<dbReference type="OrthoDB" id="9808192at2"/>
<evidence type="ECO:0000256" key="1">
    <source>
        <dbReference type="SAM" id="Phobius"/>
    </source>
</evidence>
<name>A0A1T4UYZ6_9GAMM</name>
<feature type="transmembrane region" description="Helical" evidence="1">
    <location>
        <begin position="143"/>
        <end position="166"/>
    </location>
</feature>
<dbReference type="PIRSF" id="PIRSF016919">
    <property type="entry name" value="HupE_UreJ"/>
    <property type="match status" value="1"/>
</dbReference>
<protein>
    <submittedName>
        <fullName evidence="3">Urease accessory protein</fullName>
    </submittedName>
</protein>
<reference evidence="4" key="1">
    <citation type="submission" date="2017-02" db="EMBL/GenBank/DDBJ databases">
        <authorList>
            <person name="Varghese N."/>
            <person name="Submissions S."/>
        </authorList>
    </citation>
    <scope>NUCLEOTIDE SEQUENCE [LARGE SCALE GENOMIC DNA]</scope>
    <source>
        <strain evidence="4">DSM 22720</strain>
    </source>
</reference>
<gene>
    <name evidence="3" type="ORF">SAMN02745132_02834</name>
</gene>